<keyword evidence="1" id="KW-0808">Transferase</keyword>
<proteinExistence type="predicted"/>
<feature type="repeat" description="TPR" evidence="2">
    <location>
        <begin position="45"/>
        <end position="78"/>
    </location>
</feature>
<dbReference type="SMART" id="SM00028">
    <property type="entry name" value="TPR"/>
    <property type="match status" value="5"/>
</dbReference>
<evidence type="ECO:0000313" key="3">
    <source>
        <dbReference type="EMBL" id="MEW9571952.1"/>
    </source>
</evidence>
<protein>
    <submittedName>
        <fullName evidence="3">Sulfotransferase</fullName>
    </submittedName>
</protein>
<dbReference type="PANTHER" id="PTHR12788:SF10">
    <property type="entry name" value="PROTEIN-TYROSINE SULFOTRANSFERASE"/>
    <property type="match status" value="1"/>
</dbReference>
<organism evidence="3 4">
    <name type="scientific">Rhodanobacter lycopersici</name>
    <dbReference type="NCBI Taxonomy" id="3162487"/>
    <lineage>
        <taxon>Bacteria</taxon>
        <taxon>Pseudomonadati</taxon>
        <taxon>Pseudomonadota</taxon>
        <taxon>Gammaproteobacteria</taxon>
        <taxon>Lysobacterales</taxon>
        <taxon>Rhodanobacteraceae</taxon>
        <taxon>Rhodanobacter</taxon>
    </lineage>
</organism>
<dbReference type="SUPFAM" id="SSF48452">
    <property type="entry name" value="TPR-like"/>
    <property type="match status" value="1"/>
</dbReference>
<dbReference type="EMBL" id="JBFOHK010000002">
    <property type="protein sequence ID" value="MEW9571952.1"/>
    <property type="molecule type" value="Genomic_DNA"/>
</dbReference>
<name>A0ABV3QF84_9GAMM</name>
<comment type="caution">
    <text evidence="3">The sequence shown here is derived from an EMBL/GenBank/DDBJ whole genome shotgun (WGS) entry which is preliminary data.</text>
</comment>
<gene>
    <name evidence="3" type="ORF">ABQJ54_09315</name>
</gene>
<dbReference type="InterPro" id="IPR027417">
    <property type="entry name" value="P-loop_NTPase"/>
</dbReference>
<dbReference type="InterPro" id="IPR011990">
    <property type="entry name" value="TPR-like_helical_dom_sf"/>
</dbReference>
<reference evidence="3 4" key="1">
    <citation type="submission" date="2024-06" db="EMBL/GenBank/DDBJ databases">
        <authorList>
            <person name="Woo H."/>
        </authorList>
    </citation>
    <scope>NUCLEOTIDE SEQUENCE [LARGE SCALE GENOMIC DNA]</scope>
    <source>
        <strain evidence="3 4">Si-c</strain>
    </source>
</reference>
<dbReference type="Pfam" id="PF13469">
    <property type="entry name" value="Sulfotransfer_3"/>
    <property type="match status" value="1"/>
</dbReference>
<accession>A0ABV3QF84</accession>
<feature type="repeat" description="TPR" evidence="2">
    <location>
        <begin position="113"/>
        <end position="146"/>
    </location>
</feature>
<dbReference type="InterPro" id="IPR026634">
    <property type="entry name" value="TPST-like"/>
</dbReference>
<sequence length="532" mass="59195">MNPAPHTLAQVETLVSQAAAALGDHEPAKAGMLAEQALRLLPDHPAAQHLTGRALLELNQLGRALDHLRKAASLDSKNAEYLAHLAHALARARRLGEALQVACIASARPPAAAETPLTLGMVYMDCNVHERASAAFRHAVAMAPQHALCHFNLAVTLAFTGRIDQAEESFDSCLALQPDFWPAYGLRSRLRRQTSARNHVAQLQALLHEHAANDEAQMHLHMALGKEAEDLGDFGDAFTHFTRGKAARRQHRRYDSAQDSALVDAVIRAFPESRPQAQGYGSDEPIFIVGMPRSGTTLVERIISSHPQVHSAGELLNFPWAVKQLSEARQAPPLSPAVIEGARHIDLELLGLRYVDGTRPQTANKPRFVDKLPHNFLHAGFIAHALPEAKIICLRRNPMDTCLSNFRELFQENSAFHGYSFDLLDIGRFYIQFERMMAHWRRILPGRILEIDYETVVAEQEASTRRLLDFCGLPWHEACLHFERNPSAVATASTIQVREPIHRGAIRRWEKYGDLLAPLERLLNDAGIATRD</sequence>
<keyword evidence="4" id="KW-1185">Reference proteome</keyword>
<evidence type="ECO:0000256" key="2">
    <source>
        <dbReference type="PROSITE-ProRule" id="PRU00339"/>
    </source>
</evidence>
<evidence type="ECO:0000256" key="1">
    <source>
        <dbReference type="ARBA" id="ARBA00022679"/>
    </source>
</evidence>
<dbReference type="InterPro" id="IPR019734">
    <property type="entry name" value="TPR_rpt"/>
</dbReference>
<evidence type="ECO:0000313" key="4">
    <source>
        <dbReference type="Proteomes" id="UP001556220"/>
    </source>
</evidence>
<dbReference type="PANTHER" id="PTHR12788">
    <property type="entry name" value="PROTEIN-TYROSINE SULFOTRANSFERASE 2"/>
    <property type="match status" value="1"/>
</dbReference>
<dbReference type="PROSITE" id="PS50005">
    <property type="entry name" value="TPR"/>
    <property type="match status" value="2"/>
</dbReference>
<dbReference type="SUPFAM" id="SSF52540">
    <property type="entry name" value="P-loop containing nucleoside triphosphate hydrolases"/>
    <property type="match status" value="1"/>
</dbReference>
<keyword evidence="2" id="KW-0802">TPR repeat</keyword>
<dbReference type="RefSeq" id="WP_367854017.1">
    <property type="nucleotide sequence ID" value="NZ_JBFOHK010000002.1"/>
</dbReference>
<dbReference type="Proteomes" id="UP001556220">
    <property type="component" value="Unassembled WGS sequence"/>
</dbReference>
<dbReference type="Pfam" id="PF13181">
    <property type="entry name" value="TPR_8"/>
    <property type="match status" value="2"/>
</dbReference>
<dbReference type="Gene3D" id="3.40.50.300">
    <property type="entry name" value="P-loop containing nucleotide triphosphate hydrolases"/>
    <property type="match status" value="1"/>
</dbReference>
<dbReference type="Gene3D" id="1.25.40.10">
    <property type="entry name" value="Tetratricopeptide repeat domain"/>
    <property type="match status" value="1"/>
</dbReference>